<gene>
    <name evidence="1" type="ORF">Fot_53070</name>
</gene>
<protein>
    <submittedName>
        <fullName evidence="1">Uncharacterized protein</fullName>
    </submittedName>
</protein>
<evidence type="ECO:0000313" key="2">
    <source>
        <dbReference type="Proteomes" id="UP001604277"/>
    </source>
</evidence>
<comment type="caution">
    <text evidence="1">The sequence shown here is derived from an EMBL/GenBank/DDBJ whole genome shotgun (WGS) entry which is preliminary data.</text>
</comment>
<keyword evidence="2" id="KW-1185">Reference proteome</keyword>
<accession>A0ABD1PHL6</accession>
<evidence type="ECO:0000313" key="1">
    <source>
        <dbReference type="EMBL" id="KAL2463414.1"/>
    </source>
</evidence>
<dbReference type="EMBL" id="JBFOLJ010000019">
    <property type="protein sequence ID" value="KAL2463414.1"/>
    <property type="molecule type" value="Genomic_DNA"/>
</dbReference>
<dbReference type="AlphaFoldDB" id="A0ABD1PHL6"/>
<reference evidence="2" key="1">
    <citation type="submission" date="2024-07" db="EMBL/GenBank/DDBJ databases">
        <title>Two chromosome-level genome assemblies of Korean endemic species Abeliophyllum distichum and Forsythia ovata (Oleaceae).</title>
        <authorList>
            <person name="Jang H."/>
        </authorList>
    </citation>
    <scope>NUCLEOTIDE SEQUENCE [LARGE SCALE GENOMIC DNA]</scope>
</reference>
<organism evidence="1 2">
    <name type="scientific">Forsythia ovata</name>
    <dbReference type="NCBI Taxonomy" id="205694"/>
    <lineage>
        <taxon>Eukaryota</taxon>
        <taxon>Viridiplantae</taxon>
        <taxon>Streptophyta</taxon>
        <taxon>Embryophyta</taxon>
        <taxon>Tracheophyta</taxon>
        <taxon>Spermatophyta</taxon>
        <taxon>Magnoliopsida</taxon>
        <taxon>eudicotyledons</taxon>
        <taxon>Gunneridae</taxon>
        <taxon>Pentapetalae</taxon>
        <taxon>asterids</taxon>
        <taxon>lamiids</taxon>
        <taxon>Lamiales</taxon>
        <taxon>Oleaceae</taxon>
        <taxon>Forsythieae</taxon>
        <taxon>Forsythia</taxon>
    </lineage>
</organism>
<name>A0ABD1PHL6_9LAMI</name>
<sequence length="109" mass="12742">MSNQNGMKKQSLKENQWMHVRNIFNVHQHKAEWPPTKSGTFHPDTKEHPIGWGMYSKIDQVGWQKGNPSWWPWIADTIQNLMATIKAPRVEPVNEMLQGDKATLRMHLL</sequence>
<proteinExistence type="predicted"/>
<dbReference type="Proteomes" id="UP001604277">
    <property type="component" value="Unassembled WGS sequence"/>
</dbReference>